<proteinExistence type="predicted"/>
<gene>
    <name evidence="1" type="ORF">KSB_62010</name>
</gene>
<dbReference type="Proteomes" id="UP000654345">
    <property type="component" value="Unassembled WGS sequence"/>
</dbReference>
<reference evidence="1 2" key="1">
    <citation type="journal article" date="2021" name="Int. J. Syst. Evol. Microbiol.">
        <title>Reticulibacter mediterranei gen. nov., sp. nov., within the new family Reticulibacteraceae fam. nov., and Ktedonospora formicarum gen. nov., sp. nov., Ktedonobacter robiniae sp. nov., Dictyobacter formicarum sp. nov. and Dictyobacter arantiisoli sp. nov., belonging to the class Ktedonobacteria.</title>
        <authorList>
            <person name="Yabe S."/>
            <person name="Zheng Y."/>
            <person name="Wang C.M."/>
            <person name="Sakai Y."/>
            <person name="Abe K."/>
            <person name="Yokota A."/>
            <person name="Donadio S."/>
            <person name="Cavaletti L."/>
            <person name="Monciardini P."/>
        </authorList>
    </citation>
    <scope>NUCLEOTIDE SEQUENCE [LARGE SCALE GENOMIC DNA]</scope>
    <source>
        <strain evidence="1 2">SOSP1-30</strain>
    </source>
</reference>
<sequence>MVLLQAIIEVFVGSMLHLVASPDPERGTPYSALRFFGTVSRACQLALNLFKELEREDPIIHRKLCVSVFGEQTSRSKWRDCQTMRD</sequence>
<evidence type="ECO:0000313" key="1">
    <source>
        <dbReference type="EMBL" id="GHO57726.1"/>
    </source>
</evidence>
<accession>A0ABQ3UXX8</accession>
<keyword evidence="2" id="KW-1185">Reference proteome</keyword>
<name>A0ABQ3UXX8_9CHLR</name>
<dbReference type="EMBL" id="BNJG01000002">
    <property type="protein sequence ID" value="GHO57726.1"/>
    <property type="molecule type" value="Genomic_DNA"/>
</dbReference>
<comment type="caution">
    <text evidence="1">The sequence shown here is derived from an EMBL/GenBank/DDBJ whole genome shotgun (WGS) entry which is preliminary data.</text>
</comment>
<organism evidence="1 2">
    <name type="scientific">Ktedonobacter robiniae</name>
    <dbReference type="NCBI Taxonomy" id="2778365"/>
    <lineage>
        <taxon>Bacteria</taxon>
        <taxon>Bacillati</taxon>
        <taxon>Chloroflexota</taxon>
        <taxon>Ktedonobacteria</taxon>
        <taxon>Ktedonobacterales</taxon>
        <taxon>Ktedonobacteraceae</taxon>
        <taxon>Ktedonobacter</taxon>
    </lineage>
</organism>
<protein>
    <submittedName>
        <fullName evidence="1">Uncharacterized protein</fullName>
    </submittedName>
</protein>
<evidence type="ECO:0000313" key="2">
    <source>
        <dbReference type="Proteomes" id="UP000654345"/>
    </source>
</evidence>